<feature type="domain" description="Fido" evidence="1">
    <location>
        <begin position="5"/>
        <end position="138"/>
    </location>
</feature>
<protein>
    <submittedName>
        <fullName evidence="2">Type II toxin-antitoxin system death-on-curing family toxin</fullName>
    </submittedName>
</protein>
<dbReference type="RefSeq" id="WP_378162892.1">
    <property type="nucleotide sequence ID" value="NZ_JBHSBU010000001.1"/>
</dbReference>
<name>A0ABV8MPZ5_9NEIS</name>
<dbReference type="InterPro" id="IPR053737">
    <property type="entry name" value="Type_II_TA_Toxin"/>
</dbReference>
<dbReference type="InterPro" id="IPR006440">
    <property type="entry name" value="Doc"/>
</dbReference>
<dbReference type="Proteomes" id="UP001595791">
    <property type="component" value="Unassembled WGS sequence"/>
</dbReference>
<organism evidence="2 3">
    <name type="scientific">Chitinimonas lacunae</name>
    <dbReference type="NCBI Taxonomy" id="1963018"/>
    <lineage>
        <taxon>Bacteria</taxon>
        <taxon>Pseudomonadati</taxon>
        <taxon>Pseudomonadota</taxon>
        <taxon>Betaproteobacteria</taxon>
        <taxon>Neisseriales</taxon>
        <taxon>Chitinibacteraceae</taxon>
        <taxon>Chitinimonas</taxon>
    </lineage>
</organism>
<evidence type="ECO:0000313" key="3">
    <source>
        <dbReference type="Proteomes" id="UP001595791"/>
    </source>
</evidence>
<reference evidence="3" key="1">
    <citation type="journal article" date="2019" name="Int. J. Syst. Evol. Microbiol.">
        <title>The Global Catalogue of Microorganisms (GCM) 10K type strain sequencing project: providing services to taxonomists for standard genome sequencing and annotation.</title>
        <authorList>
            <consortium name="The Broad Institute Genomics Platform"/>
            <consortium name="The Broad Institute Genome Sequencing Center for Infectious Disease"/>
            <person name="Wu L."/>
            <person name="Ma J."/>
        </authorList>
    </citation>
    <scope>NUCLEOTIDE SEQUENCE [LARGE SCALE GENOMIC DNA]</scope>
    <source>
        <strain evidence="3">LMG 29894</strain>
    </source>
</reference>
<dbReference type="Pfam" id="PF02661">
    <property type="entry name" value="Fic"/>
    <property type="match status" value="1"/>
</dbReference>
<sequence length="246" mass="27511">MIWLPSAGEVEKIHYEIAKSFELENDPISPVGVKFPSMLESACQRPNTSLGECYKYKSLEHKLAALFHSLTKNHAFHNGNKRTAIVTLLTALYRNNRLLTPSVGDDEIYDFVVSVTADEFPKKDHGLDDDAIIEVVANWIKVNSESLNNSLSEMKTSEFRDKCVKAGANCKNASGGVYVISNKSRSIRISKSTKKINGSVILRYLRELGFAEAAAGISLNEFQDGVNDERKQIHRYMVALRRLAKT</sequence>
<dbReference type="NCBIfam" id="TIGR01550">
    <property type="entry name" value="DOC_P1"/>
    <property type="match status" value="1"/>
</dbReference>
<keyword evidence="3" id="KW-1185">Reference proteome</keyword>
<proteinExistence type="predicted"/>
<dbReference type="InterPro" id="IPR003812">
    <property type="entry name" value="Fido"/>
</dbReference>
<dbReference type="Gene3D" id="1.20.120.1870">
    <property type="entry name" value="Fic/DOC protein, Fido domain"/>
    <property type="match status" value="1"/>
</dbReference>
<gene>
    <name evidence="2" type="ORF">ACFOW7_07965</name>
</gene>
<comment type="caution">
    <text evidence="2">The sequence shown here is derived from an EMBL/GenBank/DDBJ whole genome shotgun (WGS) entry which is preliminary data.</text>
</comment>
<dbReference type="EMBL" id="JBHSBU010000001">
    <property type="protein sequence ID" value="MFC4159290.1"/>
    <property type="molecule type" value="Genomic_DNA"/>
</dbReference>
<accession>A0ABV8MPZ5</accession>
<evidence type="ECO:0000259" key="1">
    <source>
        <dbReference type="PROSITE" id="PS51459"/>
    </source>
</evidence>
<dbReference type="PROSITE" id="PS51459">
    <property type="entry name" value="FIDO"/>
    <property type="match status" value="1"/>
</dbReference>
<evidence type="ECO:0000313" key="2">
    <source>
        <dbReference type="EMBL" id="MFC4159290.1"/>
    </source>
</evidence>